<dbReference type="Gene3D" id="3.20.20.80">
    <property type="entry name" value="Glycosidases"/>
    <property type="match status" value="1"/>
</dbReference>
<sequence length="419" mass="46943">MFSSLRSIISLAVLAIFCQNVALAFPAMHYETFEKRLLNDTNYAGNSTKIRGVNLGGWFIIEQWMKPSLFQQAQALSKNNITAQDQWTFMTAINNQTAAKNLLTNHWSTWINATDFQQIKQLGLNTVRLPVPHWAFNASSAEPYLGGGLELPYINQALLWAKQYGLDVLLDLHTAPNSQNGADHSGHIGPIQFRNVSGTDNANRVYDSLTKMVKTYVNDAKYGGVVKGIELLNEPQCAVLGADYMTNIYQTAYNTVKNAIAKNVTSPPSIVLHDCWISPLSNWQPAVSQGGGLYNLPFILDTHRYHVFAPRNNMTAQQHIDLCHQDGSEIYNATQALQRPIVTGEFSLGVSCTDCNYSTNQQVVTANRQFFETQTTAYERGAGWIFWSWKAENNLPWSYKDAVQAQWIPTDPTEKSYAL</sequence>
<dbReference type="GeneID" id="37023448"/>
<evidence type="ECO:0000256" key="8">
    <source>
        <dbReference type="ARBA" id="ARBA00036824"/>
    </source>
</evidence>
<evidence type="ECO:0000256" key="11">
    <source>
        <dbReference type="SAM" id="SignalP"/>
    </source>
</evidence>
<dbReference type="RefSeq" id="XP_025354821.1">
    <property type="nucleotide sequence ID" value="XM_025501667.1"/>
</dbReference>
<evidence type="ECO:0000256" key="1">
    <source>
        <dbReference type="ARBA" id="ARBA00004613"/>
    </source>
</evidence>
<feature type="domain" description="Glycoside hydrolase family 5" evidence="12">
    <location>
        <begin position="105"/>
        <end position="392"/>
    </location>
</feature>
<dbReference type="InterPro" id="IPR050386">
    <property type="entry name" value="Glycosyl_hydrolase_5"/>
</dbReference>
<comment type="similarity">
    <text evidence="2 10">Belongs to the glycosyl hydrolase 5 (cellulase A) family.</text>
</comment>
<dbReference type="EMBL" id="KZ819603">
    <property type="protein sequence ID" value="PWN34519.1"/>
    <property type="molecule type" value="Genomic_DNA"/>
</dbReference>
<evidence type="ECO:0000256" key="9">
    <source>
        <dbReference type="ARBA" id="ARBA00038929"/>
    </source>
</evidence>
<dbReference type="STRING" id="1280837.A0A316VA87"/>
<evidence type="ECO:0000256" key="5">
    <source>
        <dbReference type="ARBA" id="ARBA00022801"/>
    </source>
</evidence>
<keyword evidence="3" id="KW-0964">Secreted</keyword>
<comment type="subcellular location">
    <subcellularLocation>
        <location evidence="1">Secreted</location>
    </subcellularLocation>
</comment>
<keyword evidence="4 11" id="KW-0732">Signal</keyword>
<keyword evidence="7" id="KW-0961">Cell wall biogenesis/degradation</keyword>
<evidence type="ECO:0000256" key="7">
    <source>
        <dbReference type="ARBA" id="ARBA00023316"/>
    </source>
</evidence>
<keyword evidence="14" id="KW-1185">Reference proteome</keyword>
<evidence type="ECO:0000256" key="3">
    <source>
        <dbReference type="ARBA" id="ARBA00022525"/>
    </source>
</evidence>
<dbReference type="GO" id="GO:0009251">
    <property type="term" value="P:glucan catabolic process"/>
    <property type="evidence" value="ECO:0007669"/>
    <property type="project" value="TreeGrafter"/>
</dbReference>
<protein>
    <recommendedName>
        <fullName evidence="9">glucan 1,3-beta-glucosidase</fullName>
        <ecNumber evidence="9">3.2.1.58</ecNumber>
    </recommendedName>
</protein>
<feature type="chain" id="PRO_5016318155" description="glucan 1,3-beta-glucosidase" evidence="11">
    <location>
        <begin position="25"/>
        <end position="419"/>
    </location>
</feature>
<evidence type="ECO:0000313" key="14">
    <source>
        <dbReference type="Proteomes" id="UP000245771"/>
    </source>
</evidence>
<evidence type="ECO:0000256" key="10">
    <source>
        <dbReference type="RuleBase" id="RU361153"/>
    </source>
</evidence>
<proteinExistence type="inferred from homology"/>
<dbReference type="InterPro" id="IPR017853">
    <property type="entry name" value="GH"/>
</dbReference>
<dbReference type="Proteomes" id="UP000245771">
    <property type="component" value="Unassembled WGS sequence"/>
</dbReference>
<reference evidence="13 14" key="1">
    <citation type="journal article" date="2018" name="Mol. Biol. Evol.">
        <title>Broad Genomic Sampling Reveals a Smut Pathogenic Ancestry of the Fungal Clade Ustilaginomycotina.</title>
        <authorList>
            <person name="Kijpornyongpan T."/>
            <person name="Mondo S.J."/>
            <person name="Barry K."/>
            <person name="Sandor L."/>
            <person name="Lee J."/>
            <person name="Lipzen A."/>
            <person name="Pangilinan J."/>
            <person name="LaButti K."/>
            <person name="Hainaut M."/>
            <person name="Henrissat B."/>
            <person name="Grigoriev I.V."/>
            <person name="Spatafora J.W."/>
            <person name="Aime M.C."/>
        </authorList>
    </citation>
    <scope>NUCLEOTIDE SEQUENCE [LARGE SCALE GENOMIC DNA]</scope>
    <source>
        <strain evidence="13 14">MCA 3882</strain>
    </source>
</reference>
<dbReference type="AlphaFoldDB" id="A0A316VA87"/>
<keyword evidence="5 10" id="KW-0378">Hydrolase</keyword>
<dbReference type="OrthoDB" id="62120at2759"/>
<gene>
    <name evidence="13" type="ORF">FA14DRAFT_188606</name>
</gene>
<dbReference type="InterPro" id="IPR001547">
    <property type="entry name" value="Glyco_hydro_5"/>
</dbReference>
<dbReference type="GO" id="GO:0004338">
    <property type="term" value="F:glucan exo-1,3-beta-glucosidase activity"/>
    <property type="evidence" value="ECO:0007669"/>
    <property type="project" value="UniProtKB-EC"/>
</dbReference>
<dbReference type="PANTHER" id="PTHR31297:SF1">
    <property type="entry name" value="GLUCAN 1,3-BETA-GLUCOSIDASE I_II-RELATED"/>
    <property type="match status" value="1"/>
</dbReference>
<organism evidence="13 14">
    <name type="scientific">Meira miltonrushii</name>
    <dbReference type="NCBI Taxonomy" id="1280837"/>
    <lineage>
        <taxon>Eukaryota</taxon>
        <taxon>Fungi</taxon>
        <taxon>Dikarya</taxon>
        <taxon>Basidiomycota</taxon>
        <taxon>Ustilaginomycotina</taxon>
        <taxon>Exobasidiomycetes</taxon>
        <taxon>Exobasidiales</taxon>
        <taxon>Brachybasidiaceae</taxon>
        <taxon>Meira</taxon>
    </lineage>
</organism>
<dbReference type="Pfam" id="PF00150">
    <property type="entry name" value="Cellulase"/>
    <property type="match status" value="1"/>
</dbReference>
<feature type="signal peptide" evidence="11">
    <location>
        <begin position="1"/>
        <end position="24"/>
    </location>
</feature>
<dbReference type="GO" id="GO:0009986">
    <property type="term" value="C:cell surface"/>
    <property type="evidence" value="ECO:0007669"/>
    <property type="project" value="TreeGrafter"/>
</dbReference>
<accession>A0A316VA87</accession>
<dbReference type="InParanoid" id="A0A316VA87"/>
<evidence type="ECO:0000259" key="12">
    <source>
        <dbReference type="Pfam" id="PF00150"/>
    </source>
</evidence>
<dbReference type="GO" id="GO:0005576">
    <property type="term" value="C:extracellular region"/>
    <property type="evidence" value="ECO:0007669"/>
    <property type="project" value="UniProtKB-SubCell"/>
</dbReference>
<keyword evidence="6 10" id="KW-0326">Glycosidase</keyword>
<dbReference type="PANTHER" id="PTHR31297">
    <property type="entry name" value="GLUCAN ENDO-1,6-BETA-GLUCOSIDASE B"/>
    <property type="match status" value="1"/>
</dbReference>
<name>A0A316VA87_9BASI</name>
<evidence type="ECO:0000256" key="2">
    <source>
        <dbReference type="ARBA" id="ARBA00005641"/>
    </source>
</evidence>
<dbReference type="SUPFAM" id="SSF51445">
    <property type="entry name" value="(Trans)glycosidases"/>
    <property type="match status" value="1"/>
</dbReference>
<evidence type="ECO:0000256" key="4">
    <source>
        <dbReference type="ARBA" id="ARBA00022729"/>
    </source>
</evidence>
<dbReference type="GO" id="GO:0071555">
    <property type="term" value="P:cell wall organization"/>
    <property type="evidence" value="ECO:0007669"/>
    <property type="project" value="UniProtKB-KW"/>
</dbReference>
<dbReference type="EC" id="3.2.1.58" evidence="9"/>
<comment type="catalytic activity">
    <reaction evidence="8">
        <text>Successive hydrolysis of beta-D-glucose units from the non-reducing ends of (1-&gt;3)-beta-D-glucans, releasing alpha-glucose.</text>
        <dbReference type="EC" id="3.2.1.58"/>
    </reaction>
</comment>
<evidence type="ECO:0000313" key="13">
    <source>
        <dbReference type="EMBL" id="PWN34519.1"/>
    </source>
</evidence>
<evidence type="ECO:0000256" key="6">
    <source>
        <dbReference type="ARBA" id="ARBA00023295"/>
    </source>
</evidence>